<name>U4UZA6_DENPD</name>
<proteinExistence type="predicted"/>
<feature type="non-terminal residue" evidence="2">
    <location>
        <position position="243"/>
    </location>
</feature>
<dbReference type="OrthoDB" id="10031901at2759"/>
<dbReference type="Pfam" id="PF21056">
    <property type="entry name" value="ZSWIM1-3_RNaseH-like"/>
    <property type="match status" value="1"/>
</dbReference>
<dbReference type="Proteomes" id="UP000030742">
    <property type="component" value="Unassembled WGS sequence"/>
</dbReference>
<dbReference type="InterPro" id="IPR048324">
    <property type="entry name" value="ZSWIM1-3_RNaseH-like"/>
</dbReference>
<evidence type="ECO:0000313" key="3">
    <source>
        <dbReference type="Proteomes" id="UP000030742"/>
    </source>
</evidence>
<feature type="domain" description="ZSWIM1/3 RNaseH-like" evidence="1">
    <location>
        <begin position="3"/>
        <end position="63"/>
    </location>
</feature>
<dbReference type="EMBL" id="KI207463">
    <property type="protein sequence ID" value="ERL95685.1"/>
    <property type="molecule type" value="Genomic_DNA"/>
</dbReference>
<reference evidence="2 3" key="1">
    <citation type="journal article" date="2013" name="Genome Biol.">
        <title>Draft genome of the mountain pine beetle, Dendroctonus ponderosae Hopkins, a major forest pest.</title>
        <authorList>
            <person name="Keeling C.I."/>
            <person name="Yuen M.M."/>
            <person name="Liao N.Y."/>
            <person name="Docking T.R."/>
            <person name="Chan S.K."/>
            <person name="Taylor G.A."/>
            <person name="Palmquist D.L."/>
            <person name="Jackman S.D."/>
            <person name="Nguyen A."/>
            <person name="Li M."/>
            <person name="Henderson H."/>
            <person name="Janes J.K."/>
            <person name="Zhao Y."/>
            <person name="Pandoh P."/>
            <person name="Moore R."/>
            <person name="Sperling F.A."/>
            <person name="Huber D.P."/>
            <person name="Birol I."/>
            <person name="Jones S.J."/>
            <person name="Bohlmann J."/>
        </authorList>
    </citation>
    <scope>NUCLEOTIDE SEQUENCE</scope>
</reference>
<gene>
    <name evidence="2" type="ORF">D910_00115</name>
</gene>
<evidence type="ECO:0000259" key="1">
    <source>
        <dbReference type="Pfam" id="PF21056"/>
    </source>
</evidence>
<organism evidence="2 3">
    <name type="scientific">Dendroctonus ponderosae</name>
    <name type="common">Mountain pine beetle</name>
    <dbReference type="NCBI Taxonomy" id="77166"/>
    <lineage>
        <taxon>Eukaryota</taxon>
        <taxon>Metazoa</taxon>
        <taxon>Ecdysozoa</taxon>
        <taxon>Arthropoda</taxon>
        <taxon>Hexapoda</taxon>
        <taxon>Insecta</taxon>
        <taxon>Pterygota</taxon>
        <taxon>Neoptera</taxon>
        <taxon>Endopterygota</taxon>
        <taxon>Coleoptera</taxon>
        <taxon>Polyphaga</taxon>
        <taxon>Cucujiformia</taxon>
        <taxon>Curculionidae</taxon>
        <taxon>Scolytinae</taxon>
        <taxon>Dendroctonus</taxon>
    </lineage>
</organism>
<accession>U4UZA6</accession>
<protein>
    <recommendedName>
        <fullName evidence="1">ZSWIM1/3 RNaseH-like domain-containing protein</fullName>
    </recommendedName>
</protein>
<evidence type="ECO:0000313" key="2">
    <source>
        <dbReference type="EMBL" id="ERL95685.1"/>
    </source>
</evidence>
<dbReference type="AlphaFoldDB" id="U4UZA6"/>
<sequence>MNTFQKQMIQQFPYTITIDSTHGLNGYDFELTTIMVLDEYHHGFPVAEMFTNRKDTVVQSIFFSAIKKSVGIKIADKDKRAEIYKILKNLQQETSEANFASALDDALSYMHNNEKTTCFGEYFTNTYSHNFRKWAYCFRGDSIINTNMHLESMHKTIKYFYLDRKTVKRLDKGLNAVLKYVRDKSVERIIRLVKSEHTKQTRLLCQNHQKALKTRNEYVLSKNRTNWIIFKNGNSSSYYTINQ</sequence>